<dbReference type="InterPro" id="IPR050426">
    <property type="entry name" value="Glycosyltransferase_28"/>
</dbReference>
<comment type="caution">
    <text evidence="2">The sequence shown here is derived from an EMBL/GenBank/DDBJ whole genome shotgun (WGS) entry which is preliminary data.</text>
</comment>
<dbReference type="PANTHER" id="PTHR48050">
    <property type="entry name" value="STEROL 3-BETA-GLUCOSYLTRANSFERASE"/>
    <property type="match status" value="1"/>
</dbReference>
<evidence type="ECO:0000259" key="1">
    <source>
        <dbReference type="Pfam" id="PF06722"/>
    </source>
</evidence>
<dbReference type="SUPFAM" id="SSF53756">
    <property type="entry name" value="UDP-Glycosyltransferase/glycogen phosphorylase"/>
    <property type="match status" value="1"/>
</dbReference>
<dbReference type="Gene3D" id="3.40.50.2000">
    <property type="entry name" value="Glycogen Phosphorylase B"/>
    <property type="match status" value="2"/>
</dbReference>
<dbReference type="InterPro" id="IPR010610">
    <property type="entry name" value="EryCIII-like_C"/>
</dbReference>
<gene>
    <name evidence="2" type="ORF">ENQ20_18075</name>
</gene>
<proteinExistence type="predicted"/>
<accession>A0A7C1JYM9</accession>
<feature type="domain" description="Erythromycin biosynthesis protein CIII-like C-terminal" evidence="1">
    <location>
        <begin position="284"/>
        <end position="403"/>
    </location>
</feature>
<dbReference type="Pfam" id="PF06722">
    <property type="entry name" value="EryCIII-like_C"/>
    <property type="match status" value="1"/>
</dbReference>
<dbReference type="EMBL" id="DSMG01000190">
    <property type="protein sequence ID" value="HDX33368.1"/>
    <property type="molecule type" value="Genomic_DNA"/>
</dbReference>
<keyword evidence="2" id="KW-0808">Transferase</keyword>
<dbReference type="AlphaFoldDB" id="A0A7C1JYM9"/>
<sequence length="406" mass="43636">MRFLFVSAPLAGHLDWGGFLATAVALQQRGHDVIWATGEAVAPQLKQWRIPFAPLVETGWRWPPPPPMTRPAQMSDREWRLLRGLRALDQWLEPARVEAGMAALEAVAVEVQPDALVSEMFIAASGLVAERIQRPLIVAGWPAVEPPAHGDTDGADDLKAEARARLAHLLRISGCKGINFTPHGPPALRSPHLHITFWSERWYAGLALASQTRHVGGLPLEALPADGTLPSPDEAPWVVVTLGTSFNRDPAFFLAAARAAVNLGCRPILLLGRSPDRTGGDRWLESLPPEAVVREFADFRALLPYAAAAIHHGGAGTTHALVRAAVPQIVVPHAGDQLHQARGVASTGVGFYLPPGEATVERLTAALAALLPDRSPYRARAAALREEFARLGGPPTAAQMLEQLLS</sequence>
<organism evidence="2">
    <name type="scientific">Caldilinea aerophila</name>
    <dbReference type="NCBI Taxonomy" id="133453"/>
    <lineage>
        <taxon>Bacteria</taxon>
        <taxon>Bacillati</taxon>
        <taxon>Chloroflexota</taxon>
        <taxon>Caldilineae</taxon>
        <taxon>Caldilineales</taxon>
        <taxon>Caldilineaceae</taxon>
        <taxon>Caldilinea</taxon>
    </lineage>
</organism>
<dbReference type="GO" id="GO:0016757">
    <property type="term" value="F:glycosyltransferase activity"/>
    <property type="evidence" value="ECO:0007669"/>
    <property type="project" value="UniProtKB-ARBA"/>
</dbReference>
<evidence type="ECO:0000313" key="2">
    <source>
        <dbReference type="EMBL" id="HDX33368.1"/>
    </source>
</evidence>
<protein>
    <submittedName>
        <fullName evidence="2">Glycosyltransferase</fullName>
    </submittedName>
</protein>
<reference evidence="2" key="1">
    <citation type="journal article" date="2020" name="mSystems">
        <title>Genome- and Community-Level Interaction Insights into Carbon Utilization and Element Cycling Functions of Hydrothermarchaeota in Hydrothermal Sediment.</title>
        <authorList>
            <person name="Zhou Z."/>
            <person name="Liu Y."/>
            <person name="Xu W."/>
            <person name="Pan J."/>
            <person name="Luo Z.H."/>
            <person name="Li M."/>
        </authorList>
    </citation>
    <scope>NUCLEOTIDE SEQUENCE [LARGE SCALE GENOMIC DNA]</scope>
    <source>
        <strain evidence="2">SpSt-289</strain>
    </source>
</reference>
<name>A0A7C1JYM9_9CHLR</name>
<dbReference type="PANTHER" id="PTHR48050:SF13">
    <property type="entry name" value="STEROL 3-BETA-GLUCOSYLTRANSFERASE UGT80A2"/>
    <property type="match status" value="1"/>
</dbReference>